<accession>E4ZJP9</accession>
<organism evidence="2">
    <name type="scientific">Leptosphaeria maculans (strain JN3 / isolate v23.1.3 / race Av1-4-5-6-7-8)</name>
    <name type="common">Blackleg fungus</name>
    <name type="synonym">Phoma lingam</name>
    <dbReference type="NCBI Taxonomy" id="985895"/>
    <lineage>
        <taxon>Eukaryota</taxon>
        <taxon>Fungi</taxon>
        <taxon>Dikarya</taxon>
        <taxon>Ascomycota</taxon>
        <taxon>Pezizomycotina</taxon>
        <taxon>Dothideomycetes</taxon>
        <taxon>Pleosporomycetidae</taxon>
        <taxon>Pleosporales</taxon>
        <taxon>Pleosporineae</taxon>
        <taxon>Leptosphaeriaceae</taxon>
        <taxon>Plenodomus</taxon>
        <taxon>Plenodomus lingam/Leptosphaeria maculans species complex</taxon>
    </lineage>
</organism>
<evidence type="ECO:0000313" key="1">
    <source>
        <dbReference type="EMBL" id="CBX91334.1"/>
    </source>
</evidence>
<sequence length="51" mass="5710">MLPRPMYIIPSRPLEPRMTTMLQEPAPTSPRGATARDGGSLIHWVERSGLH</sequence>
<dbReference type="EMBL" id="FP929072">
    <property type="protein sequence ID" value="CBX91334.1"/>
    <property type="molecule type" value="Genomic_DNA"/>
</dbReference>
<reference evidence="2" key="1">
    <citation type="journal article" date="2011" name="Nat. Commun.">
        <title>Effector diversification within compartments of the Leptosphaeria maculans genome affected by Repeat-Induced Point mutations.</title>
        <authorList>
            <person name="Rouxel T."/>
            <person name="Grandaubert J."/>
            <person name="Hane J.K."/>
            <person name="Hoede C."/>
            <person name="van de Wouw A.P."/>
            <person name="Couloux A."/>
            <person name="Dominguez V."/>
            <person name="Anthouard V."/>
            <person name="Bally P."/>
            <person name="Bourras S."/>
            <person name="Cozijnsen A.J."/>
            <person name="Ciuffetti L.M."/>
            <person name="Degrave A."/>
            <person name="Dilmaghani A."/>
            <person name="Duret L."/>
            <person name="Fudal I."/>
            <person name="Goodwin S.B."/>
            <person name="Gout L."/>
            <person name="Glaser N."/>
            <person name="Linglin J."/>
            <person name="Kema G.H.J."/>
            <person name="Lapalu N."/>
            <person name="Lawrence C.B."/>
            <person name="May K."/>
            <person name="Meyer M."/>
            <person name="Ollivier B."/>
            <person name="Poulain J."/>
            <person name="Schoch C.L."/>
            <person name="Simon A."/>
            <person name="Spatafora J.W."/>
            <person name="Stachowiak A."/>
            <person name="Turgeon B.G."/>
            <person name="Tyler B.M."/>
            <person name="Vincent D."/>
            <person name="Weissenbach J."/>
            <person name="Amselem J."/>
            <person name="Quesneville H."/>
            <person name="Oliver R.P."/>
            <person name="Wincker P."/>
            <person name="Balesdent M.-H."/>
            <person name="Howlett B.J."/>
        </authorList>
    </citation>
    <scope>NUCLEOTIDE SEQUENCE [LARGE SCALE GENOMIC DNA]</scope>
    <source>
        <strain evidence="2">JN3 / isolate v23.1.3 / race Av1-4-5-6-7-8</strain>
    </source>
</reference>
<dbReference type="HOGENOM" id="CLU_3106821_0_0_1"/>
<dbReference type="AlphaFoldDB" id="E4ZJP9"/>
<dbReference type="Proteomes" id="UP000002668">
    <property type="component" value="Genome"/>
</dbReference>
<keyword evidence="2" id="KW-1185">Reference proteome</keyword>
<name>E4ZJP9_LEPMJ</name>
<dbReference type="InParanoid" id="E4ZJP9"/>
<dbReference type="VEuPathDB" id="FungiDB:LEMA_uP068420.1"/>
<gene>
    <name evidence="1" type="ORF">LEMA_uP068420.1</name>
</gene>
<evidence type="ECO:0000313" key="2">
    <source>
        <dbReference type="Proteomes" id="UP000002668"/>
    </source>
</evidence>
<protein>
    <submittedName>
        <fullName evidence="1">Predicted protein</fullName>
    </submittedName>
</protein>
<proteinExistence type="predicted"/>